<dbReference type="GO" id="GO:0005615">
    <property type="term" value="C:extracellular space"/>
    <property type="evidence" value="ECO:0007669"/>
    <property type="project" value="TreeGrafter"/>
</dbReference>
<dbReference type="GeneID" id="117230722"/>
<evidence type="ECO:0000256" key="21">
    <source>
        <dbReference type="ARBA" id="ARBA00033328"/>
    </source>
</evidence>
<keyword evidence="8" id="KW-0121">Carboxypeptidase</keyword>
<dbReference type="GO" id="GO:0004180">
    <property type="term" value="F:carboxypeptidase activity"/>
    <property type="evidence" value="ECO:0007669"/>
    <property type="project" value="UniProtKB-KW"/>
</dbReference>
<evidence type="ECO:0000256" key="14">
    <source>
        <dbReference type="ARBA" id="ARBA00022833"/>
    </source>
</evidence>
<dbReference type="InterPro" id="IPR039866">
    <property type="entry name" value="CPQ"/>
</dbReference>
<feature type="domain" description="Peptidase M28" evidence="23">
    <location>
        <begin position="362"/>
        <end position="549"/>
    </location>
</feature>
<dbReference type="PANTHER" id="PTHR12053:SF3">
    <property type="entry name" value="CARBOXYPEPTIDASE Q"/>
    <property type="match status" value="1"/>
</dbReference>
<dbReference type="CDD" id="cd03883">
    <property type="entry name" value="M28_Pgcp_like"/>
    <property type="match status" value="1"/>
</dbReference>
<proteinExistence type="inferred from homology"/>
<evidence type="ECO:0000313" key="24">
    <source>
        <dbReference type="Proteomes" id="UP000504631"/>
    </source>
</evidence>
<evidence type="ECO:0000256" key="18">
    <source>
        <dbReference type="ARBA" id="ARBA00023180"/>
    </source>
</evidence>
<evidence type="ECO:0000256" key="5">
    <source>
        <dbReference type="ARBA" id="ARBA00010918"/>
    </source>
</evidence>
<keyword evidence="22" id="KW-0472">Membrane</keyword>
<evidence type="ECO:0000256" key="1">
    <source>
        <dbReference type="ARBA" id="ARBA00004240"/>
    </source>
</evidence>
<keyword evidence="9" id="KW-0645">Protease</keyword>
<evidence type="ECO:0000256" key="6">
    <source>
        <dbReference type="ARBA" id="ARBA00014116"/>
    </source>
</evidence>
<dbReference type="Proteomes" id="UP000504631">
    <property type="component" value="Unplaced"/>
</dbReference>
<dbReference type="Pfam" id="PF04389">
    <property type="entry name" value="Peptidase_M28"/>
    <property type="match status" value="1"/>
</dbReference>
<dbReference type="GO" id="GO:0070573">
    <property type="term" value="F:metallodipeptidase activity"/>
    <property type="evidence" value="ECO:0007669"/>
    <property type="project" value="InterPro"/>
</dbReference>
<keyword evidence="16" id="KW-0482">Metalloprotease</keyword>
<keyword evidence="13" id="KW-0256">Endoplasmic reticulum</keyword>
<dbReference type="GO" id="GO:0005764">
    <property type="term" value="C:lysosome"/>
    <property type="evidence" value="ECO:0007669"/>
    <property type="project" value="UniProtKB-SubCell"/>
</dbReference>
<evidence type="ECO:0000256" key="15">
    <source>
        <dbReference type="ARBA" id="ARBA00023034"/>
    </source>
</evidence>
<name>A0A6J3JU92_9HYME</name>
<evidence type="ECO:0000256" key="16">
    <source>
        <dbReference type="ARBA" id="ARBA00023049"/>
    </source>
</evidence>
<protein>
    <recommendedName>
        <fullName evidence="6">Carboxypeptidase Q</fullName>
    </recommendedName>
    <alternativeName>
        <fullName evidence="21">Plasma glutamate carboxypeptidase</fullName>
    </alternativeName>
</protein>
<feature type="transmembrane region" description="Helical" evidence="22">
    <location>
        <begin position="85"/>
        <end position="103"/>
    </location>
</feature>
<keyword evidence="15" id="KW-0333">Golgi apparatus</keyword>
<keyword evidence="24" id="KW-1185">Reference proteome</keyword>
<keyword evidence="19" id="KW-0458">Lysosome</keyword>
<sequence>MYTIDKSSEDKQSPSPPFFSSFRFPSTRILYVYIYLSQTDETLVDRRFLRRDPVLLQLCAYILKPVWFCFICFEENTKRKLEGFILFNNMFLSIKFLIITWLFRLQFAIALESDETNSVNTCNLPQSLIQEINSYEPFVHAIINETLYGSFKGTTWNELAYFVDTFGPRFTGTAVLERSIDYVLNKSLEFGLDNVHGESVSVPHWVRGKESATLLKPRRKDIALLGLGYSVGTPPEGITAKAIVVNSFKELEERKHEVRGKIVVFNEKYVSYDKTVKYRDEGATEASKHGAVAALIRSVTPYSLYSPHTGMQTYGENVTKIPVACITVEDASLLRRMSDRGAVLEINLKMQAKNLPNKVSRNVIAELKGSKAPEKVVVISGHIDSWDVGQGAMDDGGGAFISWQALKLLKHLNYKPRRTVRMIMWTAEELGIIGGNHYIKSHKSEEKNLQFVLESDGGTFKPLGFEVTGTEEVVCILERIMKLFSIMGDMKLRSPCDGPDIASWVDAGVPGGSLWTQDEQYFYYHHTNADTMLVEDPEALDKGTALFAALSYVLAELSVDLPRHK</sequence>
<dbReference type="FunFam" id="3.50.30.30:FF:000009">
    <property type="entry name" value="Carboxypeptidase Q"/>
    <property type="match status" value="1"/>
</dbReference>
<dbReference type="FunFam" id="3.40.630.10:FF:000036">
    <property type="entry name" value="Carboxypeptidase Q"/>
    <property type="match status" value="1"/>
</dbReference>
<evidence type="ECO:0000256" key="13">
    <source>
        <dbReference type="ARBA" id="ARBA00022824"/>
    </source>
</evidence>
<feature type="transmembrane region" description="Helical" evidence="22">
    <location>
        <begin position="54"/>
        <end position="73"/>
    </location>
</feature>
<keyword evidence="22" id="KW-1133">Transmembrane helix</keyword>
<keyword evidence="11" id="KW-0732">Signal</keyword>
<dbReference type="GO" id="GO:0005794">
    <property type="term" value="C:Golgi apparatus"/>
    <property type="evidence" value="ECO:0007669"/>
    <property type="project" value="UniProtKB-SubCell"/>
</dbReference>
<evidence type="ECO:0000256" key="2">
    <source>
        <dbReference type="ARBA" id="ARBA00004371"/>
    </source>
</evidence>
<dbReference type="KEGG" id="bvk:117230722"/>
<evidence type="ECO:0000256" key="19">
    <source>
        <dbReference type="ARBA" id="ARBA00023228"/>
    </source>
</evidence>
<evidence type="ECO:0000256" key="17">
    <source>
        <dbReference type="ARBA" id="ARBA00023145"/>
    </source>
</evidence>
<evidence type="ECO:0000256" key="11">
    <source>
        <dbReference type="ARBA" id="ARBA00022729"/>
    </source>
</evidence>
<keyword evidence="10" id="KW-0479">Metal-binding</keyword>
<evidence type="ECO:0000256" key="22">
    <source>
        <dbReference type="SAM" id="Phobius"/>
    </source>
</evidence>
<gene>
    <name evidence="25" type="primary">LOC117230722</name>
</gene>
<keyword evidence="12" id="KW-0378">Hydrolase</keyword>
<keyword evidence="14" id="KW-0862">Zinc</keyword>
<keyword evidence="7" id="KW-0964">Secreted</keyword>
<evidence type="ECO:0000256" key="9">
    <source>
        <dbReference type="ARBA" id="ARBA00022670"/>
    </source>
</evidence>
<comment type="subcellular location">
    <subcellularLocation>
        <location evidence="1">Endoplasmic reticulum</location>
    </subcellularLocation>
    <subcellularLocation>
        <location evidence="3">Golgi apparatus</location>
    </subcellularLocation>
    <subcellularLocation>
        <location evidence="2">Lysosome</location>
    </subcellularLocation>
    <subcellularLocation>
        <location evidence="4">Secreted</location>
    </subcellularLocation>
</comment>
<dbReference type="GO" id="GO:0046872">
    <property type="term" value="F:metal ion binding"/>
    <property type="evidence" value="ECO:0007669"/>
    <property type="project" value="UniProtKB-KW"/>
</dbReference>
<evidence type="ECO:0000256" key="3">
    <source>
        <dbReference type="ARBA" id="ARBA00004555"/>
    </source>
</evidence>
<dbReference type="GO" id="GO:0043171">
    <property type="term" value="P:peptide catabolic process"/>
    <property type="evidence" value="ECO:0007669"/>
    <property type="project" value="TreeGrafter"/>
</dbReference>
<evidence type="ECO:0000256" key="8">
    <source>
        <dbReference type="ARBA" id="ARBA00022645"/>
    </source>
</evidence>
<dbReference type="SUPFAM" id="SSF53187">
    <property type="entry name" value="Zn-dependent exopeptidases"/>
    <property type="match status" value="1"/>
</dbReference>
<reference evidence="25" key="1">
    <citation type="submission" date="2025-08" db="UniProtKB">
        <authorList>
            <consortium name="RefSeq"/>
        </authorList>
    </citation>
    <scope>IDENTIFICATION</scope>
    <source>
        <tissue evidence="25">Muscle</tissue>
    </source>
</reference>
<dbReference type="Gene3D" id="3.40.630.10">
    <property type="entry name" value="Zn peptidases"/>
    <property type="match status" value="1"/>
</dbReference>
<accession>A0A6J3JU92</accession>
<evidence type="ECO:0000256" key="12">
    <source>
        <dbReference type="ARBA" id="ARBA00022801"/>
    </source>
</evidence>
<evidence type="ECO:0000256" key="7">
    <source>
        <dbReference type="ARBA" id="ARBA00022525"/>
    </source>
</evidence>
<keyword evidence="17" id="KW-0865">Zymogen</keyword>
<dbReference type="GO" id="GO:0006508">
    <property type="term" value="P:proteolysis"/>
    <property type="evidence" value="ECO:0007669"/>
    <property type="project" value="UniProtKB-KW"/>
</dbReference>
<dbReference type="PANTHER" id="PTHR12053">
    <property type="entry name" value="PROTEASE FAMILY M28 PLASMA GLUTAMATE CARBOXYPEPTIDASE-RELATED"/>
    <property type="match status" value="1"/>
</dbReference>
<evidence type="ECO:0000259" key="23">
    <source>
        <dbReference type="Pfam" id="PF04389"/>
    </source>
</evidence>
<dbReference type="Gene3D" id="3.50.30.30">
    <property type="match status" value="1"/>
</dbReference>
<dbReference type="RefSeq" id="XP_033344328.1">
    <property type="nucleotide sequence ID" value="XM_033488437.1"/>
</dbReference>
<comment type="similarity">
    <text evidence="5">Belongs to the peptidase M28 family.</text>
</comment>
<evidence type="ECO:0000256" key="4">
    <source>
        <dbReference type="ARBA" id="ARBA00004613"/>
    </source>
</evidence>
<keyword evidence="22" id="KW-0812">Transmembrane</keyword>
<comment type="subunit">
    <text evidence="20">Homodimer. The monomeric form is inactive while the homodimer is active.</text>
</comment>
<evidence type="ECO:0000256" key="10">
    <source>
        <dbReference type="ARBA" id="ARBA00022723"/>
    </source>
</evidence>
<dbReference type="InterPro" id="IPR007484">
    <property type="entry name" value="Peptidase_M28"/>
</dbReference>
<dbReference type="AlphaFoldDB" id="A0A6J3JU92"/>
<organism evidence="24 25">
    <name type="scientific">Bombus vosnesenskii</name>
    <dbReference type="NCBI Taxonomy" id="207650"/>
    <lineage>
        <taxon>Eukaryota</taxon>
        <taxon>Metazoa</taxon>
        <taxon>Ecdysozoa</taxon>
        <taxon>Arthropoda</taxon>
        <taxon>Hexapoda</taxon>
        <taxon>Insecta</taxon>
        <taxon>Pterygota</taxon>
        <taxon>Neoptera</taxon>
        <taxon>Endopterygota</taxon>
        <taxon>Hymenoptera</taxon>
        <taxon>Apocrita</taxon>
        <taxon>Aculeata</taxon>
        <taxon>Apoidea</taxon>
        <taxon>Anthophila</taxon>
        <taxon>Apidae</taxon>
        <taxon>Bombus</taxon>
        <taxon>Pyrobombus</taxon>
    </lineage>
</organism>
<evidence type="ECO:0000256" key="20">
    <source>
        <dbReference type="ARBA" id="ARBA00025833"/>
    </source>
</evidence>
<keyword evidence="18" id="KW-0325">Glycoprotein</keyword>
<evidence type="ECO:0000313" key="25">
    <source>
        <dbReference type="RefSeq" id="XP_033344328.1"/>
    </source>
</evidence>
<dbReference type="GO" id="GO:0005783">
    <property type="term" value="C:endoplasmic reticulum"/>
    <property type="evidence" value="ECO:0007669"/>
    <property type="project" value="UniProtKB-SubCell"/>
</dbReference>